<evidence type="ECO:0000256" key="5">
    <source>
        <dbReference type="ARBA" id="ARBA00023122"/>
    </source>
</evidence>
<dbReference type="SUPFAM" id="SSF56176">
    <property type="entry name" value="FAD-binding/transporter-associated domain-like"/>
    <property type="match status" value="1"/>
</dbReference>
<feature type="transmembrane region" description="Helical" evidence="7">
    <location>
        <begin position="125"/>
        <end position="148"/>
    </location>
</feature>
<dbReference type="GO" id="GO:0050660">
    <property type="term" value="F:flavin adenine dinucleotide binding"/>
    <property type="evidence" value="ECO:0007669"/>
    <property type="project" value="InterPro"/>
</dbReference>
<dbReference type="GO" id="GO:0005886">
    <property type="term" value="C:plasma membrane"/>
    <property type="evidence" value="ECO:0007669"/>
    <property type="project" value="UniProtKB-SubCell"/>
</dbReference>
<keyword evidence="4" id="KW-0677">Repeat</keyword>
<comment type="similarity">
    <text evidence="2">Belongs to the UPF0053 family.</text>
</comment>
<dbReference type="Gene3D" id="3.10.580.10">
    <property type="entry name" value="CBS-domain"/>
    <property type="match status" value="1"/>
</dbReference>
<dbReference type="Pfam" id="PF00571">
    <property type="entry name" value="CBS"/>
    <property type="match status" value="2"/>
</dbReference>
<proteinExistence type="inferred from homology"/>
<dbReference type="InterPro" id="IPR000644">
    <property type="entry name" value="CBS_dom"/>
</dbReference>
<evidence type="ECO:0000256" key="6">
    <source>
        <dbReference type="PROSITE-ProRule" id="PRU00703"/>
    </source>
</evidence>
<evidence type="ECO:0000256" key="7">
    <source>
        <dbReference type="SAM" id="Phobius"/>
    </source>
</evidence>
<dbReference type="InterPro" id="IPR005170">
    <property type="entry name" value="Transptr-assoc_dom"/>
</dbReference>
<gene>
    <name evidence="9" type="ORF">FJU30_11215</name>
</gene>
<keyword evidence="3" id="KW-1003">Cell membrane</keyword>
<dbReference type="EMBL" id="VYKJ01000005">
    <property type="protein sequence ID" value="KAA8999864.1"/>
    <property type="molecule type" value="Genomic_DNA"/>
</dbReference>
<feature type="transmembrane region" description="Helical" evidence="7">
    <location>
        <begin position="46"/>
        <end position="68"/>
    </location>
</feature>
<evidence type="ECO:0000313" key="9">
    <source>
        <dbReference type="EMBL" id="KAA8999864.1"/>
    </source>
</evidence>
<comment type="subcellular location">
    <subcellularLocation>
        <location evidence="1">Cell membrane</location>
        <topology evidence="1">Multi-pass membrane protein</topology>
    </subcellularLocation>
</comment>
<dbReference type="InterPro" id="IPR044751">
    <property type="entry name" value="Ion_transp-like_CBS"/>
</dbReference>
<evidence type="ECO:0000256" key="3">
    <source>
        <dbReference type="ARBA" id="ARBA00022475"/>
    </source>
</evidence>
<feature type="transmembrane region" description="Helical" evidence="7">
    <location>
        <begin position="184"/>
        <end position="207"/>
    </location>
</feature>
<evidence type="ECO:0000256" key="4">
    <source>
        <dbReference type="ARBA" id="ARBA00022737"/>
    </source>
</evidence>
<feature type="domain" description="CBS" evidence="8">
    <location>
        <begin position="308"/>
        <end position="370"/>
    </location>
</feature>
<keyword evidence="7" id="KW-0812">Transmembrane</keyword>
<reference evidence="9 10" key="1">
    <citation type="submission" date="2019-09" db="EMBL/GenBank/DDBJ databases">
        <authorList>
            <person name="Li Y."/>
        </authorList>
    </citation>
    <scope>NUCLEOTIDE SEQUENCE [LARGE SCALE GENOMIC DNA]</scope>
    <source>
        <strain evidence="9 10">L3-3HA</strain>
    </source>
</reference>
<dbReference type="Pfam" id="PF03741">
    <property type="entry name" value="TerC"/>
    <property type="match status" value="1"/>
</dbReference>
<dbReference type="Proteomes" id="UP000335415">
    <property type="component" value="Unassembled WGS sequence"/>
</dbReference>
<dbReference type="InterPro" id="IPR046342">
    <property type="entry name" value="CBS_dom_sf"/>
</dbReference>
<feature type="domain" description="CBS" evidence="8">
    <location>
        <begin position="373"/>
        <end position="429"/>
    </location>
</feature>
<dbReference type="InterPro" id="IPR016169">
    <property type="entry name" value="FAD-bd_PCMH_sub2"/>
</dbReference>
<dbReference type="Pfam" id="PF03471">
    <property type="entry name" value="CorC_HlyC"/>
    <property type="match status" value="1"/>
</dbReference>
<evidence type="ECO:0000256" key="2">
    <source>
        <dbReference type="ARBA" id="ARBA00006337"/>
    </source>
</evidence>
<protein>
    <submittedName>
        <fullName evidence="9">TerC family protein</fullName>
    </submittedName>
</protein>
<evidence type="ECO:0000313" key="10">
    <source>
        <dbReference type="Proteomes" id="UP000335415"/>
    </source>
</evidence>
<dbReference type="CDD" id="cd04590">
    <property type="entry name" value="CBS_pair_CorC_HlyC_assoc"/>
    <property type="match status" value="1"/>
</dbReference>
<feature type="transmembrane region" description="Helical" evidence="7">
    <location>
        <begin position="12"/>
        <end position="34"/>
    </location>
</feature>
<dbReference type="OrthoDB" id="9805314at2"/>
<dbReference type="RefSeq" id="WP_150435065.1">
    <property type="nucleotide sequence ID" value="NZ_VYKJ01000005.1"/>
</dbReference>
<keyword evidence="5 6" id="KW-0129">CBS domain</keyword>
<name>A0A5J5G0M7_9GAMM</name>
<dbReference type="InterPro" id="IPR036318">
    <property type="entry name" value="FAD-bd_PCMH-like_sf"/>
</dbReference>
<dbReference type="InterPro" id="IPR005496">
    <property type="entry name" value="Integral_membrane_TerC"/>
</dbReference>
<comment type="caution">
    <text evidence="9">The sequence shown here is derived from an EMBL/GenBank/DDBJ whole genome shotgun (WGS) entry which is preliminary data.</text>
</comment>
<sequence>MEWIADPTIWAGLATLVVLELVLGIDNLVFIAILAEKLPAKQRDRARIVGLSLALLMRFILLASISWLASLTKPLFNFLQHDFSARDGIILVGGIFLLFKATMELNERLEGKDHQQQTQRKGARFWLVVAQIVILDAIFSLDSVITAVGMTEHLLVMMAAVTIAIGLMMWASKPLTQFVNAHPTIVILCLSFLLMIGFSLVAEAFGYRIPKGYLYAAIGFSVLIEALNQLSQFNRRRFLSSSTPLRQRTAEAVLRILRGKHEDAELDTQTSSLIADSMENGEEVFNRQERRMIERVLGMAQRTISSIMTSRHDIELVDLSASPDEMAALLRKNQHTRLVVIDSASSDEPLGMVHVIDLLDQQLNQQPLDLRRLIRQPLVFPEQLSLLLALEQFREARTHFAFVVDEFGSVEGIVTLSDVMETIAGNLPIEGEKLDARHDIQKNPDGSWTANGYIPLEDLIMYIPLTLDEKREYHTLAGLLMEHTQRVPQPGDELTIEGYTFRILTVESHRIVKVSITPAALQMEEDFEV</sequence>
<keyword evidence="7" id="KW-1133">Transmembrane helix</keyword>
<dbReference type="PANTHER" id="PTHR22777">
    <property type="entry name" value="HEMOLYSIN-RELATED"/>
    <property type="match status" value="1"/>
</dbReference>
<keyword evidence="10" id="KW-1185">Reference proteome</keyword>
<dbReference type="SMART" id="SM00116">
    <property type="entry name" value="CBS"/>
    <property type="match status" value="2"/>
</dbReference>
<dbReference type="SUPFAM" id="SSF54631">
    <property type="entry name" value="CBS-domain pair"/>
    <property type="match status" value="1"/>
</dbReference>
<evidence type="ECO:0000259" key="8">
    <source>
        <dbReference type="PROSITE" id="PS51371"/>
    </source>
</evidence>
<dbReference type="AlphaFoldDB" id="A0A5J5G0M7"/>
<accession>A0A5J5G0M7</accession>
<evidence type="ECO:0000256" key="1">
    <source>
        <dbReference type="ARBA" id="ARBA00004651"/>
    </source>
</evidence>
<dbReference type="PANTHER" id="PTHR22777:SF30">
    <property type="entry name" value="UPF0053 PROTEIN YEGH"/>
    <property type="match status" value="1"/>
</dbReference>
<dbReference type="PROSITE" id="PS51371">
    <property type="entry name" value="CBS"/>
    <property type="match status" value="2"/>
</dbReference>
<keyword evidence="7" id="KW-0472">Membrane</keyword>
<dbReference type="SMART" id="SM01091">
    <property type="entry name" value="CorC_HlyC"/>
    <property type="match status" value="1"/>
</dbReference>
<feature type="transmembrane region" description="Helical" evidence="7">
    <location>
        <begin position="154"/>
        <end position="172"/>
    </location>
</feature>
<feature type="transmembrane region" description="Helical" evidence="7">
    <location>
        <begin position="88"/>
        <end position="105"/>
    </location>
</feature>
<organism evidence="9 10">
    <name type="scientific">Affinibrenneria salicis</name>
    <dbReference type="NCBI Taxonomy" id="2590031"/>
    <lineage>
        <taxon>Bacteria</taxon>
        <taxon>Pseudomonadati</taxon>
        <taxon>Pseudomonadota</taxon>
        <taxon>Gammaproteobacteria</taxon>
        <taxon>Enterobacterales</taxon>
        <taxon>Pectobacteriaceae</taxon>
        <taxon>Affinibrenneria</taxon>
    </lineage>
</organism>
<dbReference type="Gene3D" id="3.30.465.10">
    <property type="match status" value="1"/>
</dbReference>